<keyword evidence="3" id="KW-1185">Reference proteome</keyword>
<dbReference type="AlphaFoldDB" id="A0A7I9ZAZ0"/>
<gene>
    <name evidence="2" type="ORF">MTIM_38640</name>
</gene>
<evidence type="ECO:0000313" key="3">
    <source>
        <dbReference type="Proteomes" id="UP000465301"/>
    </source>
</evidence>
<sequence>MAASATSNAVAIAEAWWDTSSACAAAALSQLTYWLATDIMAADDAPCQDPLARSDVTEENDDADDASSPASPSHAAAAASSGPGPGPEKISAELTSGGNHAKCGFVTGPNLAGICHFWWRYCKGAGPG</sequence>
<proteinExistence type="predicted"/>
<comment type="caution">
    <text evidence="2">The sequence shown here is derived from an EMBL/GenBank/DDBJ whole genome shotgun (WGS) entry which is preliminary data.</text>
</comment>
<name>A0A7I9ZAZ0_9MYCO</name>
<feature type="region of interest" description="Disordered" evidence="1">
    <location>
        <begin position="47"/>
        <end position="93"/>
    </location>
</feature>
<evidence type="ECO:0000313" key="2">
    <source>
        <dbReference type="EMBL" id="GFG97985.1"/>
    </source>
</evidence>
<protein>
    <submittedName>
        <fullName evidence="2">Uncharacterized protein</fullName>
    </submittedName>
</protein>
<dbReference type="Proteomes" id="UP000465301">
    <property type="component" value="Unassembled WGS sequence"/>
</dbReference>
<accession>A0A7I9ZAZ0</accession>
<evidence type="ECO:0000256" key="1">
    <source>
        <dbReference type="SAM" id="MobiDB-lite"/>
    </source>
</evidence>
<feature type="compositionally biased region" description="Low complexity" evidence="1">
    <location>
        <begin position="66"/>
        <end position="82"/>
    </location>
</feature>
<organism evidence="2 3">
    <name type="scientific">Mycobacterium timonense</name>
    <dbReference type="NCBI Taxonomy" id="701043"/>
    <lineage>
        <taxon>Bacteria</taxon>
        <taxon>Bacillati</taxon>
        <taxon>Actinomycetota</taxon>
        <taxon>Actinomycetes</taxon>
        <taxon>Mycobacteriales</taxon>
        <taxon>Mycobacteriaceae</taxon>
        <taxon>Mycobacterium</taxon>
        <taxon>Mycobacterium avium complex (MAC)</taxon>
    </lineage>
</organism>
<dbReference type="EMBL" id="BLLA01000001">
    <property type="protein sequence ID" value="GFG97985.1"/>
    <property type="molecule type" value="Genomic_DNA"/>
</dbReference>
<reference evidence="2 3" key="1">
    <citation type="journal article" date="2019" name="Emerg. Microbes Infect.">
        <title>Comprehensive subspecies identification of 175 nontuberculous mycobacteria species based on 7547 genomic profiles.</title>
        <authorList>
            <person name="Matsumoto Y."/>
            <person name="Kinjo T."/>
            <person name="Motooka D."/>
            <person name="Nabeya D."/>
            <person name="Jung N."/>
            <person name="Uechi K."/>
            <person name="Horii T."/>
            <person name="Iida T."/>
            <person name="Fujita J."/>
            <person name="Nakamura S."/>
        </authorList>
    </citation>
    <scope>NUCLEOTIDE SEQUENCE [LARGE SCALE GENOMIC DNA]</scope>
    <source>
        <strain evidence="2 3">JCM 30726</strain>
    </source>
</reference>